<reference evidence="6" key="1">
    <citation type="submission" date="2021-01" db="EMBL/GenBank/DDBJ databases">
        <authorList>
            <person name="Corre E."/>
            <person name="Pelletier E."/>
            <person name="Niang G."/>
            <person name="Scheremetjew M."/>
            <person name="Finn R."/>
            <person name="Kale V."/>
            <person name="Holt S."/>
            <person name="Cochrane G."/>
            <person name="Meng A."/>
            <person name="Brown T."/>
            <person name="Cohen L."/>
        </authorList>
    </citation>
    <scope>NUCLEOTIDE SEQUENCE</scope>
    <source>
        <strain evidence="6">CCMP219</strain>
    </source>
</reference>
<protein>
    <recommendedName>
        <fullName evidence="5">Translation initiation factor beta propellor-like domain-containing protein</fullName>
    </recommendedName>
</protein>
<feature type="domain" description="Translation initiation factor beta propellor-like" evidence="5">
    <location>
        <begin position="8"/>
        <end position="149"/>
    </location>
</feature>
<keyword evidence="1" id="KW-0963">Cytoplasm</keyword>
<evidence type="ECO:0000256" key="1">
    <source>
        <dbReference type="ARBA" id="ARBA00022490"/>
    </source>
</evidence>
<dbReference type="PANTHER" id="PTHR14068">
    <property type="entry name" value="EUKARYOTIC TRANSLATION INITIATION FACTOR 3 EIF3 -RELATED"/>
    <property type="match status" value="1"/>
</dbReference>
<dbReference type="GO" id="GO:0003743">
    <property type="term" value="F:translation initiation factor activity"/>
    <property type="evidence" value="ECO:0007669"/>
    <property type="project" value="UniProtKB-KW"/>
</dbReference>
<dbReference type="Gene3D" id="2.130.10.10">
    <property type="entry name" value="YVTN repeat-like/Quinoprotein amine dehydrogenase"/>
    <property type="match status" value="1"/>
</dbReference>
<dbReference type="PANTHER" id="PTHR14068:SF0">
    <property type="entry name" value="EUKARYOTIC TRANSLATION INITIATION FACTOR 3 SUBUNIT B"/>
    <property type="match status" value="1"/>
</dbReference>
<evidence type="ECO:0000259" key="5">
    <source>
        <dbReference type="Pfam" id="PF08662"/>
    </source>
</evidence>
<dbReference type="InterPro" id="IPR013979">
    <property type="entry name" value="TIF_beta_prop-like"/>
</dbReference>
<dbReference type="InterPro" id="IPR011400">
    <property type="entry name" value="EIF3B"/>
</dbReference>
<evidence type="ECO:0000256" key="2">
    <source>
        <dbReference type="ARBA" id="ARBA00022540"/>
    </source>
</evidence>
<evidence type="ECO:0000256" key="4">
    <source>
        <dbReference type="ARBA" id="ARBA00022917"/>
    </source>
</evidence>
<dbReference type="GO" id="GO:0031369">
    <property type="term" value="F:translation initiation factor binding"/>
    <property type="evidence" value="ECO:0007669"/>
    <property type="project" value="InterPro"/>
</dbReference>
<organism evidence="6">
    <name type="scientific">Chlamydomonas euryale</name>
    <dbReference type="NCBI Taxonomy" id="1486919"/>
    <lineage>
        <taxon>Eukaryota</taxon>
        <taxon>Viridiplantae</taxon>
        <taxon>Chlorophyta</taxon>
        <taxon>core chlorophytes</taxon>
        <taxon>Chlorophyceae</taxon>
        <taxon>CS clade</taxon>
        <taxon>Chlamydomonadales</taxon>
        <taxon>Chlamydomonadaceae</taxon>
        <taxon>Chlamydomonas</taxon>
    </lineage>
</organism>
<keyword evidence="3" id="KW-0694">RNA-binding</keyword>
<evidence type="ECO:0000256" key="3">
    <source>
        <dbReference type="ARBA" id="ARBA00022884"/>
    </source>
</evidence>
<keyword evidence="4" id="KW-0648">Protein biosynthesis</keyword>
<dbReference type="Pfam" id="PF08662">
    <property type="entry name" value="eIF2A"/>
    <property type="match status" value="1"/>
</dbReference>
<gene>
    <name evidence="6" type="ORF">CEUR00632_LOCUS12189</name>
</gene>
<dbReference type="InterPro" id="IPR015943">
    <property type="entry name" value="WD40/YVTN_repeat-like_dom_sf"/>
</dbReference>
<proteinExistence type="predicted"/>
<dbReference type="GO" id="GO:0003723">
    <property type="term" value="F:RNA binding"/>
    <property type="evidence" value="ECO:0007669"/>
    <property type="project" value="UniProtKB-KW"/>
</dbReference>
<sequence length="256" mass="29805">MSFVTFSRVHNFAWEPKGHRFAVVHGEGPRPSVTFYSMRDDKGRLSSVRLLGTVPGKSCNSIFWSPAGKNIVLAGLKGMNGQLEFFNVDEMETMATAEHFMATDVEWDPTGRYVATSVTTIHQMENGFKMWSFHGRLLYEASKDRLYQLSWRPRLPSMLSAEKEAEIQKNLKSYSKRYDEEDENLLRIDDDAVLAERKSLLDEWQQFKAKKKDYVAMLEDFRKQMYGSKWDEKESRLEKVSVEQVIESKEEPYNNK</sequence>
<dbReference type="SUPFAM" id="SSF82171">
    <property type="entry name" value="DPP6 N-terminal domain-like"/>
    <property type="match status" value="1"/>
</dbReference>
<accession>A0A7R9VEZ3</accession>
<dbReference type="EMBL" id="HBEC01026464">
    <property type="protein sequence ID" value="CAD8293764.1"/>
    <property type="molecule type" value="Transcribed_RNA"/>
</dbReference>
<evidence type="ECO:0000313" key="6">
    <source>
        <dbReference type="EMBL" id="CAD8293764.1"/>
    </source>
</evidence>
<dbReference type="AlphaFoldDB" id="A0A7R9VEZ3"/>
<dbReference type="GO" id="GO:0005852">
    <property type="term" value="C:eukaryotic translation initiation factor 3 complex"/>
    <property type="evidence" value="ECO:0007669"/>
    <property type="project" value="InterPro"/>
</dbReference>
<keyword evidence="2" id="KW-0396">Initiation factor</keyword>
<name>A0A7R9VEZ3_9CHLO</name>